<keyword evidence="4" id="KW-1185">Reference proteome</keyword>
<reference evidence="3" key="1">
    <citation type="submission" date="2023-06" db="EMBL/GenBank/DDBJ databases">
        <authorList>
            <consortium name="Lawrence Berkeley National Laboratory"/>
            <person name="Ahrendt S."/>
            <person name="Sahu N."/>
            <person name="Indic B."/>
            <person name="Wong-Bajracharya J."/>
            <person name="Merenyi Z."/>
            <person name="Ke H.-M."/>
            <person name="Monk M."/>
            <person name="Kocsube S."/>
            <person name="Drula E."/>
            <person name="Lipzen A."/>
            <person name="Balint B."/>
            <person name="Henrissat B."/>
            <person name="Andreopoulos B."/>
            <person name="Martin F.M."/>
            <person name="Harder C.B."/>
            <person name="Rigling D."/>
            <person name="Ford K.L."/>
            <person name="Foster G.D."/>
            <person name="Pangilinan J."/>
            <person name="Papanicolaou A."/>
            <person name="Barry K."/>
            <person name="LaButti K."/>
            <person name="Viragh M."/>
            <person name="Koriabine M."/>
            <person name="Yan M."/>
            <person name="Riley R."/>
            <person name="Champramary S."/>
            <person name="Plett K.L."/>
            <person name="Tsai I.J."/>
            <person name="Slot J."/>
            <person name="Sipos G."/>
            <person name="Plett J."/>
            <person name="Nagy L.G."/>
            <person name="Grigoriev I.V."/>
        </authorList>
    </citation>
    <scope>NUCLEOTIDE SEQUENCE</scope>
    <source>
        <strain evidence="3">CCBAS 213</strain>
    </source>
</reference>
<comment type="caution">
    <text evidence="3">The sequence shown here is derived from an EMBL/GenBank/DDBJ whole genome shotgun (WGS) entry which is preliminary data.</text>
</comment>
<protein>
    <submittedName>
        <fullName evidence="3">Uncharacterized protein</fullName>
    </submittedName>
</protein>
<feature type="compositionally biased region" description="Pro residues" evidence="1">
    <location>
        <begin position="603"/>
        <end position="619"/>
    </location>
</feature>
<evidence type="ECO:0000256" key="1">
    <source>
        <dbReference type="SAM" id="MobiDB-lite"/>
    </source>
</evidence>
<feature type="compositionally biased region" description="Polar residues" evidence="1">
    <location>
        <begin position="707"/>
        <end position="736"/>
    </location>
</feature>
<dbReference type="GeneID" id="85348942"/>
<feature type="transmembrane region" description="Helical" evidence="2">
    <location>
        <begin position="87"/>
        <end position="109"/>
    </location>
</feature>
<accession>A0AA39U414</accession>
<feature type="compositionally biased region" description="Pro residues" evidence="1">
    <location>
        <begin position="475"/>
        <end position="552"/>
    </location>
</feature>
<gene>
    <name evidence="3" type="ORF">EV420DRAFT_103005</name>
</gene>
<evidence type="ECO:0000313" key="4">
    <source>
        <dbReference type="Proteomes" id="UP001175211"/>
    </source>
</evidence>
<feature type="transmembrane region" description="Helical" evidence="2">
    <location>
        <begin position="151"/>
        <end position="173"/>
    </location>
</feature>
<feature type="compositionally biased region" description="Low complexity" evidence="1">
    <location>
        <begin position="814"/>
        <end position="845"/>
    </location>
</feature>
<dbReference type="PRINTS" id="PR01217">
    <property type="entry name" value="PRICHEXTENSN"/>
</dbReference>
<feature type="transmembrane region" description="Helical" evidence="2">
    <location>
        <begin position="48"/>
        <end position="72"/>
    </location>
</feature>
<feature type="compositionally biased region" description="Low complexity" evidence="1">
    <location>
        <begin position="573"/>
        <end position="582"/>
    </location>
</feature>
<feature type="compositionally biased region" description="Polar residues" evidence="1">
    <location>
        <begin position="672"/>
        <end position="692"/>
    </location>
</feature>
<feature type="compositionally biased region" description="Pro residues" evidence="1">
    <location>
        <begin position="456"/>
        <end position="465"/>
    </location>
</feature>
<dbReference type="RefSeq" id="XP_060340072.1">
    <property type="nucleotide sequence ID" value="XM_060465394.1"/>
</dbReference>
<name>A0AA39U414_ARMTA</name>
<feature type="compositionally biased region" description="Low complexity" evidence="1">
    <location>
        <begin position="863"/>
        <end position="874"/>
    </location>
</feature>
<feature type="compositionally biased region" description="Polar residues" evidence="1">
    <location>
        <begin position="418"/>
        <end position="429"/>
    </location>
</feature>
<dbReference type="AlphaFoldDB" id="A0AA39U414"/>
<keyword evidence="2" id="KW-0472">Membrane</keyword>
<feature type="transmembrane region" description="Helical" evidence="2">
    <location>
        <begin position="1032"/>
        <end position="1053"/>
    </location>
</feature>
<feature type="compositionally biased region" description="Low complexity" evidence="1">
    <location>
        <begin position="620"/>
        <end position="645"/>
    </location>
</feature>
<feature type="region of interest" description="Disordered" evidence="1">
    <location>
        <begin position="863"/>
        <end position="886"/>
    </location>
</feature>
<dbReference type="Proteomes" id="UP001175211">
    <property type="component" value="Unassembled WGS sequence"/>
</dbReference>
<feature type="compositionally biased region" description="Polar residues" evidence="1">
    <location>
        <begin position="744"/>
        <end position="813"/>
    </location>
</feature>
<sequence length="1124" mass="116974">MPTGLYNPFNDSHPAFAEYKAMSLAYAEAYYDFKPAETQQKKSWLSRVLCFSLHAGLVFIHLLLLLICITGVEHNIVFPIGKDSDILSTVIVQASQVIVTIYLAVLVFVSQQLATRRNLQTRQTLTATHDNISAWTGLGAALLAIWRQTSIAASVVGALCVAAYFVFAAVLHITTPAIFSLQPFNTTRYTAISTTLGAPNISVKNLGSSNPSSFFLDSTPVIPYLSNSDRISKIGLENGTLYDVLSDNPGQGDVHVNAVTFNVSCGYVDGASVAPINSTGNWTVGTVYDDQVNPIPVLAPNTIKWLSFHSDKFQDPSRNVMFYTSANITDSQGSTGNLVDLNPPMRPGANMDSSRKNVSYFDETTVYTMQLIGCTVTLVNQSAVVDAQTRLLRDVHPLGHKVSSTWSQWDPVMIPGNATVSSSPKSSTAILGRGERAVTPRIKKRQGSGSGQGSPTPAPAPPDNTPAPDLGPQNTPQPQPPSPNPPSPDQGPPTPLPPDSSPMPPPQDTPPSPNPNVPTTPPMPDPGAQNTPPPGSAPSPSPSSPDGLPPLSLPSDRVPQVYEPQDPNAKPASQQGQQNPSPQNNPPTNPSPQGPPSQDNSPQNPPPQNNAPQNSPPQNPSQDNSLPQNSSPQNSPSDNSSPQSPAGNPQTNSGPDSGSPPSPADNAAPGSQPQDTGNGVQDAGNQGATPDQGSSPVPGSNPGSQPANGNTPADQPGSNGNPNASPGQDNGNMPGSQPNPSPDTPSGNTGNVPSFQTPGASPNAGTSGGNSPSAQRPGPTNIQPGNSPTGQSTGAGTALPSNSRVGSSALNPGTVTKASTSGASSAATHMSSSCSPSTTTSSCTSGTCTTTTVMHSCTTSASSSATASHKSASSIGTKPTATGISGRAEPEAPAYYDMPNALLDVWWNLFDQAAISRFPSTDDCPGFPWTNPESCNPLTVVEQFVMENLGLHPTLLDSPVRQAPQIALHDLENSLASATAASYWAALYAKAGGLKDDDPNDAANSKNIVATPMTGNATIAYAYTATRLNINLLPLLAGLVASICLLLLSFRLVGKGSREGEDSDIDAIGVLQILWLMSMRPDLQKIISEVDDPTVDNLRKSGMVNTSLHRDDDDVQLLAPVALT</sequence>
<evidence type="ECO:0000313" key="3">
    <source>
        <dbReference type="EMBL" id="KAK0470279.1"/>
    </source>
</evidence>
<dbReference type="EMBL" id="JAUEPS010000001">
    <property type="protein sequence ID" value="KAK0470279.1"/>
    <property type="molecule type" value="Genomic_DNA"/>
</dbReference>
<keyword evidence="2" id="KW-0812">Transmembrane</keyword>
<feature type="compositionally biased region" description="Pro residues" evidence="1">
    <location>
        <begin position="583"/>
        <end position="595"/>
    </location>
</feature>
<evidence type="ECO:0000256" key="2">
    <source>
        <dbReference type="SAM" id="Phobius"/>
    </source>
</evidence>
<organism evidence="3 4">
    <name type="scientific">Armillaria tabescens</name>
    <name type="common">Ringless honey mushroom</name>
    <name type="synonym">Agaricus tabescens</name>
    <dbReference type="NCBI Taxonomy" id="1929756"/>
    <lineage>
        <taxon>Eukaryota</taxon>
        <taxon>Fungi</taxon>
        <taxon>Dikarya</taxon>
        <taxon>Basidiomycota</taxon>
        <taxon>Agaricomycotina</taxon>
        <taxon>Agaricomycetes</taxon>
        <taxon>Agaricomycetidae</taxon>
        <taxon>Agaricales</taxon>
        <taxon>Marasmiineae</taxon>
        <taxon>Physalacriaceae</taxon>
        <taxon>Desarmillaria</taxon>
    </lineage>
</organism>
<proteinExistence type="predicted"/>
<feature type="region of interest" description="Disordered" evidence="1">
    <location>
        <begin position="417"/>
        <end position="845"/>
    </location>
</feature>
<feature type="compositionally biased region" description="Low complexity" evidence="1">
    <location>
        <begin position="693"/>
        <end position="706"/>
    </location>
</feature>
<keyword evidence="2" id="KW-1133">Transmembrane helix</keyword>